<dbReference type="Pfam" id="PF02897">
    <property type="entry name" value="Peptidase_S9_N"/>
    <property type="match status" value="1"/>
</dbReference>
<dbReference type="Gene3D" id="3.40.50.1820">
    <property type="entry name" value="alpha/beta hydrolase"/>
    <property type="match status" value="2"/>
</dbReference>
<evidence type="ECO:0000313" key="10">
    <source>
        <dbReference type="Proteomes" id="UP001634007"/>
    </source>
</evidence>
<evidence type="ECO:0000256" key="3">
    <source>
        <dbReference type="ARBA" id="ARBA00022801"/>
    </source>
</evidence>
<feature type="domain" description="Peptidase S9 prolyl oligopeptidase catalytic" evidence="7">
    <location>
        <begin position="592"/>
        <end position="807"/>
    </location>
</feature>
<accession>A0ABD3LNM1</accession>
<feature type="domain" description="Peptidase S9A N-terminal" evidence="8">
    <location>
        <begin position="49"/>
        <end position="499"/>
    </location>
</feature>
<keyword evidence="10" id="KW-1185">Reference proteome</keyword>
<dbReference type="InterPro" id="IPR001375">
    <property type="entry name" value="Peptidase_S9_cat"/>
</dbReference>
<evidence type="ECO:0000313" key="9">
    <source>
        <dbReference type="EMBL" id="KAL3751477.1"/>
    </source>
</evidence>
<name>A0ABD3LNM1_EUCGL</name>
<sequence>MAFPSVRRTRASLVTLAAIARSCRGRGRRFLSTACKATSFALPRQPPPVPKRIPFAVSAHGRTWQDPFHWMSNVDDPEFVEHLGRENSYAQAFMADTRELQAQLVSEMKSRVPAEIATPPERWGPWLYYQYIPEGKEFPVLCRRFEAEKGWAEAILSYVTGQQGREQVLLDWNEIAEQHGYVHVGMCRVSPDHSFLAYTVDINATEWFKLQVKDLNKGCILPNIQVEGVVSVAWAKDGSTLFYTLSDEHQRPYRVLCTNLRSSNLENAVVFTERDSKYCVDITGTKDGKFITLNSSSRNSSEEGPYLFHFHSISYCYEFIEILVYVIDADNPLGGLRRMCERVSDVRFFVEHHHGSFYILTNAPLCGSVEWNGHGYYLARSMVEDPELGRFQNVILPGESITIEDMDVFNGHLVLSIDKQGAPMFCSINLPINVNSEHAVILEHLNPWFFPVPSNFCSILPGSNHDFMSQAYRVVLSSPVMPDVVVEYDMSRHTFSTVQQEEVRCVSANIGLSATDYVKNFVSPINVENIEEGLKDFSDLYCCERKDVISHDGVRIPLTIIYSKTLWQKGKCPGLLNGYGAYGEVLDISWCSNRLSLLNRGWVVAFADVRGGGGVNSSCHSSGRGANKQNSIHDFASCAKYLVHEGYVRADQLCSIGHSAGCLLVGAAINMYPGLFHAAIMKVPFLDICNTLLDPNMPLSLLDHEEFGDPRILPQFESIMSYAPYNNIREGGCHPSTLVSASFLDSRVGVWEAAKWVAKVREVGCSHCSHSVILRTNMSAGHFGEGGHYGHLEELAFDYAFLMKVTGAFSM</sequence>
<protein>
    <recommendedName>
        <fullName evidence="6">Prolyl endopeptidase</fullName>
        <ecNumber evidence="6">3.4.21.-</ecNumber>
    </recommendedName>
</protein>
<dbReference type="SUPFAM" id="SSF50993">
    <property type="entry name" value="Peptidase/esterase 'gauge' domain"/>
    <property type="match status" value="1"/>
</dbReference>
<comment type="caution">
    <text evidence="9">The sequence shown here is derived from an EMBL/GenBank/DDBJ whole genome shotgun (WGS) entry which is preliminary data.</text>
</comment>
<keyword evidence="2 6" id="KW-0645">Protease</keyword>
<dbReference type="EMBL" id="JBJKBG010000002">
    <property type="protein sequence ID" value="KAL3751477.1"/>
    <property type="molecule type" value="Genomic_DNA"/>
</dbReference>
<evidence type="ECO:0000256" key="2">
    <source>
        <dbReference type="ARBA" id="ARBA00022670"/>
    </source>
</evidence>
<dbReference type="Proteomes" id="UP001634007">
    <property type="component" value="Unassembled WGS sequence"/>
</dbReference>
<proteinExistence type="inferred from homology"/>
<dbReference type="PANTHER" id="PTHR11757">
    <property type="entry name" value="PROTEASE FAMILY S9A OLIGOPEPTIDASE"/>
    <property type="match status" value="1"/>
</dbReference>
<dbReference type="EC" id="3.4.21.-" evidence="6"/>
<dbReference type="InterPro" id="IPR051543">
    <property type="entry name" value="Serine_Peptidase_S9A"/>
</dbReference>
<dbReference type="SUPFAM" id="SSF53474">
    <property type="entry name" value="alpha/beta-Hydrolases"/>
    <property type="match status" value="1"/>
</dbReference>
<evidence type="ECO:0000256" key="5">
    <source>
        <dbReference type="ARBA" id="ARBA00045448"/>
    </source>
</evidence>
<reference evidence="9 10" key="1">
    <citation type="submission" date="2024-11" db="EMBL/GenBank/DDBJ databases">
        <title>Chromosome-level genome assembly of Eucalyptus globulus Labill. provides insights into its genome evolution.</title>
        <authorList>
            <person name="Li X."/>
        </authorList>
    </citation>
    <scope>NUCLEOTIDE SEQUENCE [LARGE SCALE GENOMIC DNA]</scope>
    <source>
        <strain evidence="9">CL2024</strain>
        <tissue evidence="9">Fresh tender leaves</tissue>
    </source>
</reference>
<dbReference type="GO" id="GO:0004252">
    <property type="term" value="F:serine-type endopeptidase activity"/>
    <property type="evidence" value="ECO:0007669"/>
    <property type="project" value="UniProtKB-UniRule"/>
</dbReference>
<dbReference type="PANTHER" id="PTHR11757:SF12">
    <property type="entry name" value="PROLYL ENDOPEPTIDASE"/>
    <property type="match status" value="1"/>
</dbReference>
<gene>
    <name evidence="9" type="ORF">ACJRO7_012326</name>
</gene>
<evidence type="ECO:0000259" key="8">
    <source>
        <dbReference type="Pfam" id="PF02897"/>
    </source>
</evidence>
<dbReference type="InterPro" id="IPR023302">
    <property type="entry name" value="Pept_S9A_N"/>
</dbReference>
<comment type="similarity">
    <text evidence="1 6">Belongs to the peptidase S9A family.</text>
</comment>
<dbReference type="InterPro" id="IPR002470">
    <property type="entry name" value="Peptidase_S9A"/>
</dbReference>
<evidence type="ECO:0000259" key="7">
    <source>
        <dbReference type="Pfam" id="PF00326"/>
    </source>
</evidence>
<dbReference type="AlphaFoldDB" id="A0ABD3LNM1"/>
<keyword evidence="3 6" id="KW-0378">Hydrolase</keyword>
<dbReference type="InterPro" id="IPR029058">
    <property type="entry name" value="AB_hydrolase_fold"/>
</dbReference>
<dbReference type="PRINTS" id="PR00862">
    <property type="entry name" value="PROLIGOPTASE"/>
</dbReference>
<evidence type="ECO:0000256" key="6">
    <source>
        <dbReference type="RuleBase" id="RU368024"/>
    </source>
</evidence>
<evidence type="ECO:0000256" key="4">
    <source>
        <dbReference type="ARBA" id="ARBA00022825"/>
    </source>
</evidence>
<dbReference type="Gene3D" id="2.130.10.120">
    <property type="entry name" value="Prolyl oligopeptidase, N-terminal domain"/>
    <property type="match status" value="1"/>
</dbReference>
<dbReference type="GO" id="GO:0006508">
    <property type="term" value="P:proteolysis"/>
    <property type="evidence" value="ECO:0007669"/>
    <property type="project" value="UniProtKB-KW"/>
</dbReference>
<comment type="function">
    <text evidence="5">Serine peptidase whose precise substrate specificity remains unclear. Does not cleave peptides after a arginine or lysine residue. Regulates trans-Golgi network morphology and sorting by regulating the membrane binding of the AP-1 complex. May play a role in the regulation of synaptic vesicle exocytosis.</text>
</comment>
<evidence type="ECO:0000256" key="1">
    <source>
        <dbReference type="ARBA" id="ARBA00005228"/>
    </source>
</evidence>
<organism evidence="9 10">
    <name type="scientific">Eucalyptus globulus</name>
    <name type="common">Tasmanian blue gum</name>
    <dbReference type="NCBI Taxonomy" id="34317"/>
    <lineage>
        <taxon>Eukaryota</taxon>
        <taxon>Viridiplantae</taxon>
        <taxon>Streptophyta</taxon>
        <taxon>Embryophyta</taxon>
        <taxon>Tracheophyta</taxon>
        <taxon>Spermatophyta</taxon>
        <taxon>Magnoliopsida</taxon>
        <taxon>eudicotyledons</taxon>
        <taxon>Gunneridae</taxon>
        <taxon>Pentapetalae</taxon>
        <taxon>rosids</taxon>
        <taxon>malvids</taxon>
        <taxon>Myrtales</taxon>
        <taxon>Myrtaceae</taxon>
        <taxon>Myrtoideae</taxon>
        <taxon>Eucalypteae</taxon>
        <taxon>Eucalyptus</taxon>
    </lineage>
</organism>
<dbReference type="Pfam" id="PF00326">
    <property type="entry name" value="Peptidase_S9"/>
    <property type="match status" value="1"/>
</dbReference>
<keyword evidence="4 6" id="KW-0720">Serine protease</keyword>